<organism evidence="1 2">
    <name type="scientific">Mycolicibacterium chlorophenolicum</name>
    <dbReference type="NCBI Taxonomy" id="37916"/>
    <lineage>
        <taxon>Bacteria</taxon>
        <taxon>Bacillati</taxon>
        <taxon>Actinomycetota</taxon>
        <taxon>Actinomycetes</taxon>
        <taxon>Mycobacteriales</taxon>
        <taxon>Mycobacteriaceae</taxon>
        <taxon>Mycolicibacterium</taxon>
    </lineage>
</organism>
<gene>
    <name evidence="1" type="ORF">MCHLDSM_06126</name>
</gene>
<evidence type="ECO:0000313" key="1">
    <source>
        <dbReference type="EMBL" id="KMO68593.1"/>
    </source>
</evidence>
<proteinExistence type="predicted"/>
<protein>
    <submittedName>
        <fullName evidence="1">Short chain dehydrogenase</fullName>
    </submittedName>
</protein>
<dbReference type="InterPro" id="IPR002347">
    <property type="entry name" value="SDR_fam"/>
</dbReference>
<sequence length="201" mass="20711">MSATYERVVLVSGGSGGLGPAVARRMGGTEGHVVVAGADNDQTDASIVMETVAADHGHLDALVLDASECLSLPGEDPGTLRAFHERHRALVSLAMPLMSPGARIVYVTSHQAHFFPHKAVPKGCTAAVASMRAGETALYAMRSQLGRHGIHLSVVSSERTGSGIHSATSVHELTGAVVAAVTTRTPPGLVCVGGTHYLMTA</sequence>
<dbReference type="RefSeq" id="WP_048473217.1">
    <property type="nucleotide sequence ID" value="NZ_JYNL01000068.1"/>
</dbReference>
<keyword evidence="2" id="KW-1185">Reference proteome</keyword>
<dbReference type="PATRIC" id="fig|37916.4.peg.6147"/>
<name>A0A0J6VGK2_9MYCO</name>
<dbReference type="AlphaFoldDB" id="A0A0J6VGK2"/>
<dbReference type="Proteomes" id="UP000036513">
    <property type="component" value="Unassembled WGS sequence"/>
</dbReference>
<dbReference type="PRINTS" id="PR00081">
    <property type="entry name" value="GDHRDH"/>
</dbReference>
<dbReference type="Gene3D" id="3.40.50.720">
    <property type="entry name" value="NAD(P)-binding Rossmann-like Domain"/>
    <property type="match status" value="1"/>
</dbReference>
<dbReference type="SMR" id="A0A0J6VGK2"/>
<dbReference type="InterPro" id="IPR036291">
    <property type="entry name" value="NAD(P)-bd_dom_sf"/>
</dbReference>
<evidence type="ECO:0000313" key="2">
    <source>
        <dbReference type="Proteomes" id="UP000036513"/>
    </source>
</evidence>
<dbReference type="EMBL" id="JYNL01000068">
    <property type="protein sequence ID" value="KMO68593.1"/>
    <property type="molecule type" value="Genomic_DNA"/>
</dbReference>
<accession>A0A0J6VGK2</accession>
<dbReference type="SUPFAM" id="SSF51735">
    <property type="entry name" value="NAD(P)-binding Rossmann-fold domains"/>
    <property type="match status" value="1"/>
</dbReference>
<comment type="caution">
    <text evidence="1">The sequence shown here is derived from an EMBL/GenBank/DDBJ whole genome shotgun (WGS) entry which is preliminary data.</text>
</comment>
<dbReference type="STRING" id="37916.MCHLDSM_06126"/>
<reference evidence="1 2" key="1">
    <citation type="journal article" date="2015" name="Genome Biol. Evol.">
        <title>Characterization of Three Mycobacterium spp. with Potential Use in Bioremediation by Genome Sequencing and Comparative Genomics.</title>
        <authorList>
            <person name="Das S."/>
            <person name="Pettersson B.M."/>
            <person name="Behra P.R."/>
            <person name="Ramesh M."/>
            <person name="Dasgupta S."/>
            <person name="Bhattacharya A."/>
            <person name="Kirsebom L.A."/>
        </authorList>
    </citation>
    <scope>NUCLEOTIDE SEQUENCE [LARGE SCALE GENOMIC DNA]</scope>
    <source>
        <strain evidence="1 2">DSM 43826</strain>
    </source>
</reference>